<feature type="compositionally biased region" description="Basic and acidic residues" evidence="1">
    <location>
        <begin position="37"/>
        <end position="51"/>
    </location>
</feature>
<protein>
    <submittedName>
        <fullName evidence="2">Uncharacterized protein</fullName>
    </submittedName>
</protein>
<dbReference type="RefSeq" id="WP_187580075.1">
    <property type="nucleotide sequence ID" value="NZ_CP060713.1"/>
</dbReference>
<gene>
    <name evidence="2" type="ORF">H9L09_07800</name>
</gene>
<dbReference type="EMBL" id="CP060713">
    <property type="protein sequence ID" value="QNN54235.1"/>
    <property type="molecule type" value="Genomic_DNA"/>
</dbReference>
<dbReference type="KEGG" id="nmes:H9L09_07800"/>
<dbReference type="Proteomes" id="UP000515947">
    <property type="component" value="Chromosome"/>
</dbReference>
<sequence>MSEFSGYYDRLAEQQIRERVASRRTVSQMRRPRGRHALADRLHHLADRIDG</sequence>
<reference evidence="2 3" key="1">
    <citation type="submission" date="2020-08" db="EMBL/GenBank/DDBJ databases">
        <title>Genome sequence of Nocardioides mesophilus KACC 16243T.</title>
        <authorList>
            <person name="Hyun D.-W."/>
            <person name="Bae J.-W."/>
        </authorList>
    </citation>
    <scope>NUCLEOTIDE SEQUENCE [LARGE SCALE GENOMIC DNA]</scope>
    <source>
        <strain evidence="2 3">KACC 16243</strain>
    </source>
</reference>
<feature type="region of interest" description="Disordered" evidence="1">
    <location>
        <begin position="22"/>
        <end position="51"/>
    </location>
</feature>
<name>A0A7G9RF60_9ACTN</name>
<organism evidence="2 3">
    <name type="scientific">Nocardioides mesophilus</name>
    <dbReference type="NCBI Taxonomy" id="433659"/>
    <lineage>
        <taxon>Bacteria</taxon>
        <taxon>Bacillati</taxon>
        <taxon>Actinomycetota</taxon>
        <taxon>Actinomycetes</taxon>
        <taxon>Propionibacteriales</taxon>
        <taxon>Nocardioidaceae</taxon>
        <taxon>Nocardioides</taxon>
    </lineage>
</organism>
<keyword evidence="3" id="KW-1185">Reference proteome</keyword>
<dbReference type="AlphaFoldDB" id="A0A7G9RF60"/>
<evidence type="ECO:0000313" key="2">
    <source>
        <dbReference type="EMBL" id="QNN54235.1"/>
    </source>
</evidence>
<evidence type="ECO:0000313" key="3">
    <source>
        <dbReference type="Proteomes" id="UP000515947"/>
    </source>
</evidence>
<accession>A0A7G9RF60</accession>
<evidence type="ECO:0000256" key="1">
    <source>
        <dbReference type="SAM" id="MobiDB-lite"/>
    </source>
</evidence>
<proteinExistence type="predicted"/>